<accession>A0A318L9I9</accession>
<evidence type="ECO:0000313" key="2">
    <source>
        <dbReference type="EMBL" id="PXY17971.1"/>
    </source>
</evidence>
<feature type="transmembrane region" description="Helical" evidence="1">
    <location>
        <begin position="188"/>
        <end position="209"/>
    </location>
</feature>
<feature type="transmembrane region" description="Helical" evidence="1">
    <location>
        <begin position="388"/>
        <end position="408"/>
    </location>
</feature>
<keyword evidence="1" id="KW-0472">Membrane</keyword>
<comment type="caution">
    <text evidence="2">The sequence shown here is derived from an EMBL/GenBank/DDBJ whole genome shotgun (WGS) entry which is preliminary data.</text>
</comment>
<dbReference type="RefSeq" id="WP_110343828.1">
    <property type="nucleotide sequence ID" value="NZ_MASU01000023.1"/>
</dbReference>
<name>A0A318L9I9_9PSEU</name>
<dbReference type="PANTHER" id="PTHR35791">
    <property type="entry name" value="UPF0754 MEMBRANE PROTEIN YHEB"/>
    <property type="match status" value="1"/>
</dbReference>
<dbReference type="AlphaFoldDB" id="A0A318L9I9"/>
<keyword evidence="1" id="KW-1133">Transmembrane helix</keyword>
<evidence type="ECO:0008006" key="4">
    <source>
        <dbReference type="Google" id="ProtNLM"/>
    </source>
</evidence>
<evidence type="ECO:0000313" key="3">
    <source>
        <dbReference type="Proteomes" id="UP000247892"/>
    </source>
</evidence>
<evidence type="ECO:0000256" key="1">
    <source>
        <dbReference type="SAM" id="Phobius"/>
    </source>
</evidence>
<dbReference type="PANTHER" id="PTHR35791:SF1">
    <property type="entry name" value="UPF0754 MEMBRANE PROTEIN YHEB"/>
    <property type="match status" value="1"/>
</dbReference>
<dbReference type="Proteomes" id="UP000247892">
    <property type="component" value="Unassembled WGS sequence"/>
</dbReference>
<feature type="transmembrane region" description="Helical" evidence="1">
    <location>
        <begin position="12"/>
        <end position="29"/>
    </location>
</feature>
<dbReference type="OrthoDB" id="3631561at2"/>
<gene>
    <name evidence="2" type="ORF">BA062_36560</name>
</gene>
<protein>
    <recommendedName>
        <fullName evidence="4">DUF445 domain-containing protein</fullName>
    </recommendedName>
</protein>
<feature type="transmembrane region" description="Helical" evidence="1">
    <location>
        <begin position="215"/>
        <end position="238"/>
    </location>
</feature>
<sequence length="409" mass="46487">MDAVLDDIARHWPLYAAIPFVAALIGYVTKRVAIEMMFRPLEWTGIRGTFLGWQGVVPRHGGRMAAIATDLLTANLLDIRDVFDRIDSGRIAREIEQPLLRAVDDIARDVLAEYHPRMWDRLPPMAQELIVKQLQASSPRLVGQLMDEVRENLDDVLDVKHMTVQRLTQDKALLVRLIRETSRPEMAFIARSGIYFGFVLGIVQSVIWAVTKEPLVMPIFGACIGFFTDWLAIKLIFVPREPIRVFHRFTVQGKFQRRRTEVARQYGELIAREVLTVPNLMESILRGPRSDRLMAMIRRMVAEAIDEQTSAAKPLVTVAIGTRRLEEMKRAAAAKAIERLPDTVSHAEGYLTKAMNVANMVEERMMKLTPVEYEGLLRPAFRQDEWKLIAVGGVIGFIVGELQVLLMLH</sequence>
<proteinExistence type="predicted"/>
<organism evidence="2 3">
    <name type="scientific">Prauserella flavalba</name>
    <dbReference type="NCBI Taxonomy" id="1477506"/>
    <lineage>
        <taxon>Bacteria</taxon>
        <taxon>Bacillati</taxon>
        <taxon>Actinomycetota</taxon>
        <taxon>Actinomycetes</taxon>
        <taxon>Pseudonocardiales</taxon>
        <taxon>Pseudonocardiaceae</taxon>
        <taxon>Prauserella</taxon>
    </lineage>
</organism>
<keyword evidence="3" id="KW-1185">Reference proteome</keyword>
<dbReference type="EMBL" id="MASU01000023">
    <property type="protein sequence ID" value="PXY17971.1"/>
    <property type="molecule type" value="Genomic_DNA"/>
</dbReference>
<reference evidence="2 3" key="1">
    <citation type="submission" date="2016-07" db="EMBL/GenBank/DDBJ databases">
        <title>Draft genome sequence of Prauserella sp. YIM 121212, isolated from alkaline soil.</title>
        <authorList>
            <person name="Ruckert C."/>
            <person name="Albersmeier A."/>
            <person name="Jiang C.-L."/>
            <person name="Jiang Y."/>
            <person name="Kalinowski J."/>
            <person name="Schneider O."/>
            <person name="Winkler A."/>
            <person name="Zotchev S.B."/>
        </authorList>
    </citation>
    <scope>NUCLEOTIDE SEQUENCE [LARGE SCALE GENOMIC DNA]</scope>
    <source>
        <strain evidence="2 3">YIM 121212</strain>
    </source>
</reference>
<keyword evidence="1" id="KW-0812">Transmembrane</keyword>